<evidence type="ECO:0000313" key="1">
    <source>
        <dbReference type="EMBL" id="CAB3742676.1"/>
    </source>
</evidence>
<reference evidence="1 2" key="1">
    <citation type="submission" date="2020-04" db="EMBL/GenBank/DDBJ databases">
        <authorList>
            <person name="De Canck E."/>
        </authorList>
    </citation>
    <scope>NUCLEOTIDE SEQUENCE [LARGE SCALE GENOMIC DNA]</scope>
    <source>
        <strain evidence="1 2">LMG 24238</strain>
    </source>
</reference>
<sequence length="90" mass="10311">MNCKEGDLAYAVRGLYTRHDRPPVVEVVSFYAMHPEFGVIWLVRSREPLRFLSSDGEREGFNREVHAADDWLRPISGVPVLDEQLDEVPA</sequence>
<organism evidence="1 2">
    <name type="scientific">Paraburkholderia sediminicola</name>
    <dbReference type="NCBI Taxonomy" id="458836"/>
    <lineage>
        <taxon>Bacteria</taxon>
        <taxon>Pseudomonadati</taxon>
        <taxon>Pseudomonadota</taxon>
        <taxon>Betaproteobacteria</taxon>
        <taxon>Burkholderiales</taxon>
        <taxon>Burkholderiaceae</taxon>
        <taxon>Paraburkholderia</taxon>
    </lineage>
</organism>
<dbReference type="RefSeq" id="WP_175054369.1">
    <property type="nucleotide sequence ID" value="NZ_CADIKC010000015.1"/>
</dbReference>
<gene>
    <name evidence="1" type="ORF">LMG24238_06922</name>
</gene>
<dbReference type="EMBL" id="CADIKC010000015">
    <property type="protein sequence ID" value="CAB3742676.1"/>
    <property type="molecule type" value="Genomic_DNA"/>
</dbReference>
<dbReference type="GeneID" id="97045486"/>
<evidence type="ECO:0008006" key="3">
    <source>
        <dbReference type="Google" id="ProtNLM"/>
    </source>
</evidence>
<proteinExistence type="predicted"/>
<accession>A0A6J5CSE6</accession>
<keyword evidence="2" id="KW-1185">Reference proteome</keyword>
<evidence type="ECO:0000313" key="2">
    <source>
        <dbReference type="Proteomes" id="UP000494255"/>
    </source>
</evidence>
<protein>
    <recommendedName>
        <fullName evidence="3">DUF1653 domain-containing protein</fullName>
    </recommendedName>
</protein>
<dbReference type="AlphaFoldDB" id="A0A6J5CSE6"/>
<name>A0A6J5CSE6_9BURK</name>
<dbReference type="Proteomes" id="UP000494255">
    <property type="component" value="Unassembled WGS sequence"/>
</dbReference>